<organism evidence="2 4">
    <name type="scientific">Nocardia cyriacigeorgica</name>
    <dbReference type="NCBI Taxonomy" id="135487"/>
    <lineage>
        <taxon>Bacteria</taxon>
        <taxon>Bacillati</taxon>
        <taxon>Actinomycetota</taxon>
        <taxon>Actinomycetes</taxon>
        <taxon>Mycobacteriales</taxon>
        <taxon>Nocardiaceae</taxon>
        <taxon>Nocardia</taxon>
    </lineage>
</organism>
<dbReference type="Pfam" id="PF13577">
    <property type="entry name" value="SnoaL_4"/>
    <property type="match status" value="1"/>
</dbReference>
<accession>A0A6P1D6S2</accession>
<evidence type="ECO:0000313" key="2">
    <source>
        <dbReference type="EMBL" id="NEW45074.1"/>
    </source>
</evidence>
<dbReference type="EMBL" id="JAAGUZ010000025">
    <property type="protein sequence ID" value="NEW45074.1"/>
    <property type="molecule type" value="Genomic_DNA"/>
</dbReference>
<keyword evidence="5" id="KW-1185">Reference proteome</keyword>
<dbReference type="Gene3D" id="3.10.450.50">
    <property type="match status" value="1"/>
</dbReference>
<dbReference type="RefSeq" id="WP_163821984.1">
    <property type="nucleotide sequence ID" value="NZ_JAAGUX010000006.1"/>
</dbReference>
<dbReference type="EMBL" id="JAAGUX010000006">
    <property type="protein sequence ID" value="NEW55084.1"/>
    <property type="molecule type" value="Genomic_DNA"/>
</dbReference>
<feature type="domain" description="SnoaL-like" evidence="1">
    <location>
        <begin position="5"/>
        <end position="134"/>
    </location>
</feature>
<dbReference type="InterPro" id="IPR037401">
    <property type="entry name" value="SnoaL-like"/>
</dbReference>
<evidence type="ECO:0000259" key="1">
    <source>
        <dbReference type="Pfam" id="PF13577"/>
    </source>
</evidence>
<gene>
    <name evidence="2" type="ORF">GV789_11490</name>
    <name evidence="3" type="ORF">GV794_05320</name>
</gene>
<dbReference type="SUPFAM" id="SSF54427">
    <property type="entry name" value="NTF2-like"/>
    <property type="match status" value="1"/>
</dbReference>
<dbReference type="AlphaFoldDB" id="A0A6P1D6S2"/>
<proteinExistence type="predicted"/>
<protein>
    <submittedName>
        <fullName evidence="2">Nuclear transport factor 2 family protein</fullName>
    </submittedName>
</protein>
<reference evidence="4 5" key="1">
    <citation type="submission" date="2020-01" db="EMBL/GenBank/DDBJ databases">
        <title>Genetics and antimicrobial susceptibilities of Nocardia species isolated from the soil; a comparison with species isolated from humans.</title>
        <authorList>
            <person name="Carrasco G."/>
            <person name="Monzon S."/>
            <person name="Sansegundo M."/>
            <person name="Garcia E."/>
            <person name="Garrido N."/>
            <person name="Medina M.J."/>
            <person name="Villalon P."/>
            <person name="Ramirez-Arocha A.C."/>
            <person name="Jimenez P."/>
            <person name="Cuesta I."/>
            <person name="Valdezate S."/>
        </authorList>
    </citation>
    <scope>NUCLEOTIDE SEQUENCE [LARGE SCALE GENOMIC DNA]</scope>
    <source>
        <strain evidence="2 4">CNM20110639</strain>
        <strain evidence="3 5">CNM20110649</strain>
    </source>
</reference>
<dbReference type="CDD" id="cd00531">
    <property type="entry name" value="NTF2_like"/>
    <property type="match status" value="1"/>
</dbReference>
<dbReference type="InterPro" id="IPR032710">
    <property type="entry name" value="NTF2-like_dom_sf"/>
</dbReference>
<evidence type="ECO:0000313" key="5">
    <source>
        <dbReference type="Proteomes" id="UP000470876"/>
    </source>
</evidence>
<sequence length="154" mass="17362">MITHEDRAELSDLVHRYAGYADGRELDLLARLFTEDAVLAVPDPPRTMRPSHEARGRDAIIETCRTLGRTHATLHAVVGSIFDMGTTPDEATGDIACIAHHLSGKPGNAIDVVWHLRYRDRYRRVDGRWLIARRVLHLGWTERRPVHALGDVNS</sequence>
<dbReference type="Proteomes" id="UP000468928">
    <property type="component" value="Unassembled WGS sequence"/>
</dbReference>
<dbReference type="Proteomes" id="UP000470876">
    <property type="component" value="Unassembled WGS sequence"/>
</dbReference>
<name>A0A6P1D6S2_9NOCA</name>
<comment type="caution">
    <text evidence="2">The sequence shown here is derived from an EMBL/GenBank/DDBJ whole genome shotgun (WGS) entry which is preliminary data.</text>
</comment>
<evidence type="ECO:0000313" key="3">
    <source>
        <dbReference type="EMBL" id="NEW55084.1"/>
    </source>
</evidence>
<evidence type="ECO:0000313" key="4">
    <source>
        <dbReference type="Proteomes" id="UP000468928"/>
    </source>
</evidence>